<evidence type="ECO:0000313" key="2">
    <source>
        <dbReference type="Proteomes" id="UP000002215"/>
    </source>
</evidence>
<accession>A0A979FZR0</accession>
<reference evidence="2" key="1">
    <citation type="submission" date="2009-08" db="EMBL/GenBank/DDBJ databases">
        <title>The complete genome of Chitinophaga pinensis DSM 2588.</title>
        <authorList>
            <consortium name="US DOE Joint Genome Institute (JGI-PGF)"/>
            <person name="Lucas S."/>
            <person name="Copeland A."/>
            <person name="Lapidus A."/>
            <person name="Glavina del Rio T."/>
            <person name="Dalin E."/>
            <person name="Tice H."/>
            <person name="Bruce D."/>
            <person name="Goodwin L."/>
            <person name="Pitluck S."/>
            <person name="Kyrpides N."/>
            <person name="Mavromatis K."/>
            <person name="Ivanova N."/>
            <person name="Mikhailova N."/>
            <person name="Sims D."/>
            <person name="Meinche L."/>
            <person name="Brettin T."/>
            <person name="Detter J.C."/>
            <person name="Han C."/>
            <person name="Larimer F."/>
            <person name="Land M."/>
            <person name="Hauser L."/>
            <person name="Markowitz V."/>
            <person name="Cheng J.-F."/>
            <person name="Hugenholtz P."/>
            <person name="Woyke T."/>
            <person name="Wu D."/>
            <person name="Spring S."/>
            <person name="Klenk H.-P."/>
            <person name="Eisen J.A."/>
        </authorList>
    </citation>
    <scope>NUCLEOTIDE SEQUENCE [LARGE SCALE GENOMIC DNA]</scope>
    <source>
        <strain evidence="2">ATCC 43595 / DSM 2588 / LMG 13176 / NBRC 15968 / NCIMB 11800 / UQM 2034</strain>
    </source>
</reference>
<sequence length="55" mass="5992">MAKLPYNNAPHTTGSATWIDSKRLLYPIATALKKADTVAERVTDSRLVTGSSLYP</sequence>
<name>A0A979FZR0_CHIPD</name>
<evidence type="ECO:0000313" key="1">
    <source>
        <dbReference type="EMBL" id="ACU58067.1"/>
    </source>
</evidence>
<organism evidence="1 2">
    <name type="scientific">Chitinophaga pinensis (strain ATCC 43595 / DSM 2588 / LMG 13176 / NBRC 15968 / NCIMB 11800 / UQM 2034)</name>
    <dbReference type="NCBI Taxonomy" id="485918"/>
    <lineage>
        <taxon>Bacteria</taxon>
        <taxon>Pseudomonadati</taxon>
        <taxon>Bacteroidota</taxon>
        <taxon>Chitinophagia</taxon>
        <taxon>Chitinophagales</taxon>
        <taxon>Chitinophagaceae</taxon>
        <taxon>Chitinophaga</taxon>
    </lineage>
</organism>
<protein>
    <submittedName>
        <fullName evidence="1">Uncharacterized protein</fullName>
    </submittedName>
</protein>
<dbReference type="AlphaFoldDB" id="A0A979FZR0"/>
<dbReference type="Proteomes" id="UP000002215">
    <property type="component" value="Chromosome"/>
</dbReference>
<dbReference type="RefSeq" id="WP_012788243.1">
    <property type="nucleotide sequence ID" value="NC_013132.1"/>
</dbReference>
<reference evidence="1 2" key="2">
    <citation type="journal article" date="2010" name="Stand. Genomic Sci.">
        <title>Complete genome sequence of Chitinophaga pinensis type strain (UQM 2034).</title>
        <authorList>
            <person name="Glavina Del Rio T."/>
            <person name="Abt B."/>
            <person name="Spring S."/>
            <person name="Lapidus A."/>
            <person name="Nolan M."/>
            <person name="Tice H."/>
            <person name="Copeland A."/>
            <person name="Cheng J.F."/>
            <person name="Chen F."/>
            <person name="Bruce D."/>
            <person name="Goodwin L."/>
            <person name="Pitluck S."/>
            <person name="Ivanova N."/>
            <person name="Mavromatis K."/>
            <person name="Mikhailova N."/>
            <person name="Pati A."/>
            <person name="Chen A."/>
            <person name="Palaniappan K."/>
            <person name="Land M."/>
            <person name="Hauser L."/>
            <person name="Chang Y.J."/>
            <person name="Jeffries C.D."/>
            <person name="Chain P."/>
            <person name="Saunders E."/>
            <person name="Detter J.C."/>
            <person name="Brettin T."/>
            <person name="Rohde M."/>
            <person name="Goker M."/>
            <person name="Bristow J."/>
            <person name="Eisen J.A."/>
            <person name="Markowitz V."/>
            <person name="Hugenholtz P."/>
            <person name="Kyrpides N.C."/>
            <person name="Klenk H.P."/>
            <person name="Lucas S."/>
        </authorList>
    </citation>
    <scope>NUCLEOTIDE SEQUENCE [LARGE SCALE GENOMIC DNA]</scope>
    <source>
        <strain evidence="2">ATCC 43595 / DSM 2588 / LMG 13176 / NBRC 15968 / NCIMB 11800 / UQM 2034</strain>
    </source>
</reference>
<dbReference type="EMBL" id="CP001699">
    <property type="protein sequence ID" value="ACU58067.1"/>
    <property type="molecule type" value="Genomic_DNA"/>
</dbReference>
<dbReference type="KEGG" id="cpi:Cpin_0569"/>
<proteinExistence type="predicted"/>
<gene>
    <name evidence="1" type="ordered locus">Cpin_0569</name>
</gene>